<name>A0A6P0EWB9_9ACTN</name>
<evidence type="ECO:0000313" key="3">
    <source>
        <dbReference type="Proteomes" id="UP000468828"/>
    </source>
</evidence>
<gene>
    <name evidence="2" type="ORF">G3R41_14125</name>
    <name evidence="1" type="ORF">GCU67_13475</name>
</gene>
<dbReference type="Proteomes" id="UP000471152">
    <property type="component" value="Unassembled WGS sequence"/>
</dbReference>
<dbReference type="RefSeq" id="WP_163611731.1">
    <property type="nucleotide sequence ID" value="NZ_JAAGWB010000038.1"/>
</dbReference>
<comment type="caution">
    <text evidence="1">The sequence shown here is derived from an EMBL/GenBank/DDBJ whole genome shotgun (WGS) entry which is preliminary data.</text>
</comment>
<evidence type="ECO:0000313" key="1">
    <source>
        <dbReference type="EMBL" id="NEK95173.1"/>
    </source>
</evidence>
<evidence type="ECO:0000313" key="2">
    <source>
        <dbReference type="EMBL" id="NEN52061.1"/>
    </source>
</evidence>
<reference evidence="1 3" key="1">
    <citation type="submission" date="2020-01" db="EMBL/GenBank/DDBJ databases">
        <title>the WGS Modestobacter muralis CPCC 204518.</title>
        <authorList>
            <person name="Jiang Z."/>
        </authorList>
    </citation>
    <scope>NUCLEOTIDE SEQUENCE [LARGE SCALE GENOMIC DNA]</scope>
    <source>
        <strain evidence="1 3">DSM 100205</strain>
    </source>
</reference>
<keyword evidence="3" id="KW-1185">Reference proteome</keyword>
<evidence type="ECO:0000313" key="4">
    <source>
        <dbReference type="Proteomes" id="UP000471152"/>
    </source>
</evidence>
<dbReference type="EMBL" id="JAAGWB010000038">
    <property type="protein sequence ID" value="NEN52061.1"/>
    <property type="molecule type" value="Genomic_DNA"/>
</dbReference>
<dbReference type="AlphaFoldDB" id="A0A6P0EWB9"/>
<dbReference type="Proteomes" id="UP000468828">
    <property type="component" value="Unassembled WGS sequence"/>
</dbReference>
<dbReference type="EMBL" id="JAAGWH010000036">
    <property type="protein sequence ID" value="NEK95173.1"/>
    <property type="molecule type" value="Genomic_DNA"/>
</dbReference>
<sequence length="103" mass="10806">MAPAPEDHRTSDPATARAEASGLFAAAARNELAGTATQLHCLAAASALRVPSGPVPAIADVRDPDQLITQALRTLGELEPEDFAHPDVLAAARHGRRALREPR</sequence>
<proteinExistence type="predicted"/>
<accession>A0A6P0EWB9</accession>
<organism evidence="1 3">
    <name type="scientific">Modestobacter muralis</name>
    <dbReference type="NCBI Taxonomy" id="1608614"/>
    <lineage>
        <taxon>Bacteria</taxon>
        <taxon>Bacillati</taxon>
        <taxon>Actinomycetota</taxon>
        <taxon>Actinomycetes</taxon>
        <taxon>Geodermatophilales</taxon>
        <taxon>Geodermatophilaceae</taxon>
        <taxon>Modestobacter</taxon>
    </lineage>
</organism>
<protein>
    <submittedName>
        <fullName evidence="1">Uncharacterized protein</fullName>
    </submittedName>
</protein>
<reference evidence="2 4" key="2">
    <citation type="submission" date="2020-02" db="EMBL/GenBank/DDBJ databases">
        <title>The WGS of Modestobacter muralis DSM 100205.</title>
        <authorList>
            <person name="Jiang Z."/>
        </authorList>
    </citation>
    <scope>NUCLEOTIDE SEQUENCE [LARGE SCALE GENOMIC DNA]</scope>
    <source>
        <strain evidence="2 4">DSM 100205</strain>
    </source>
</reference>